<proteinExistence type="predicted"/>
<dbReference type="eggNOG" id="COG3591">
    <property type="taxonomic scope" value="Bacteria"/>
</dbReference>
<organism evidence="2 3">
    <name type="scientific">Salinispora tropica (strain ATCC BAA-916 / DSM 44818 / JCM 13857 / NBRC 105044 / CNB-440)</name>
    <dbReference type="NCBI Taxonomy" id="369723"/>
    <lineage>
        <taxon>Bacteria</taxon>
        <taxon>Bacillati</taxon>
        <taxon>Actinomycetota</taxon>
        <taxon>Actinomycetes</taxon>
        <taxon>Micromonosporales</taxon>
        <taxon>Micromonosporaceae</taxon>
        <taxon>Salinispora</taxon>
    </lineage>
</organism>
<feature type="region of interest" description="Disordered" evidence="1">
    <location>
        <begin position="174"/>
        <end position="197"/>
    </location>
</feature>
<dbReference type="STRING" id="369723.Strop_2887"/>
<dbReference type="KEGG" id="stp:Strop_2887"/>
<name>A4X8X7_SALTO</name>
<dbReference type="AlphaFoldDB" id="A4X8X7"/>
<feature type="compositionally biased region" description="Basic residues" evidence="1">
    <location>
        <begin position="245"/>
        <end position="260"/>
    </location>
</feature>
<dbReference type="Gene3D" id="2.40.10.10">
    <property type="entry name" value="Trypsin-like serine proteases"/>
    <property type="match status" value="1"/>
</dbReference>
<dbReference type="PATRIC" id="fig|369723.5.peg.2974"/>
<evidence type="ECO:0000313" key="3">
    <source>
        <dbReference type="Proteomes" id="UP000000235"/>
    </source>
</evidence>
<evidence type="ECO:0000256" key="1">
    <source>
        <dbReference type="SAM" id="MobiDB-lite"/>
    </source>
</evidence>
<dbReference type="SUPFAM" id="SSF50494">
    <property type="entry name" value="Trypsin-like serine proteases"/>
    <property type="match status" value="1"/>
</dbReference>
<dbReference type="Proteomes" id="UP000000235">
    <property type="component" value="Chromosome"/>
</dbReference>
<evidence type="ECO:0000313" key="2">
    <source>
        <dbReference type="EMBL" id="ABP55327.1"/>
    </source>
</evidence>
<dbReference type="EMBL" id="CP000667">
    <property type="protein sequence ID" value="ABP55327.1"/>
    <property type="molecule type" value="Genomic_DNA"/>
</dbReference>
<dbReference type="InterPro" id="IPR043504">
    <property type="entry name" value="Peptidase_S1_PA_chymotrypsin"/>
</dbReference>
<sequence>MLAYGTPERMKAAKPVAAQISQSMTYAPSPVTIFSITNGKLFNGGYESGSWCSASAISASSKRVLITAGHRVHGGQGGTWLQNLVFVSACNAFNTTVVNTIGGHGLVYNGGTEFETSIIGYPGNHDGGNVMWACWGTATDNADWWVELMRMRPPLPLAAGLLAVVAVSACGSVAEPDSDTSGIRAPTGPTGPEVLPTRSDLIDAQVVQWRDWRSVDDRTVWRSAGRPGEVAPVGRDVAQSDGVRAHHPPRGGRSRHPSRR</sequence>
<feature type="region of interest" description="Disordered" evidence="1">
    <location>
        <begin position="223"/>
        <end position="260"/>
    </location>
</feature>
<dbReference type="InterPro" id="IPR009003">
    <property type="entry name" value="Peptidase_S1_PA"/>
</dbReference>
<keyword evidence="3" id="KW-1185">Reference proteome</keyword>
<dbReference type="HOGENOM" id="CLU_1069149_0_0_11"/>
<gene>
    <name evidence="2" type="ordered locus">Strop_2887</name>
</gene>
<protein>
    <recommendedName>
        <fullName evidence="4">Peptidase S1 domain-containing protein</fullName>
    </recommendedName>
</protein>
<reference evidence="3" key="1">
    <citation type="journal article" date="2007" name="Proc. Natl. Acad. Sci. U.S.A.">
        <title>Genome sequencing reveals complex secondary metabolome in the marine actinomycete Salinispora tropica.</title>
        <authorList>
            <person name="Udwary D.W."/>
            <person name="Zeigler L."/>
            <person name="Asolkar R.N."/>
            <person name="Singan V."/>
            <person name="Lapidus A."/>
            <person name="Fenical W."/>
            <person name="Jensen P.R."/>
            <person name="Moore B.S."/>
        </authorList>
    </citation>
    <scope>NUCLEOTIDE SEQUENCE [LARGE SCALE GENOMIC DNA]</scope>
    <source>
        <strain evidence="3">ATCC BAA-916 / DSM 44818 / CNB-440</strain>
    </source>
</reference>
<accession>A4X8X7</accession>
<evidence type="ECO:0008006" key="4">
    <source>
        <dbReference type="Google" id="ProtNLM"/>
    </source>
</evidence>